<feature type="transmembrane region" description="Helical" evidence="7">
    <location>
        <begin position="97"/>
        <end position="119"/>
    </location>
</feature>
<protein>
    <submittedName>
        <fullName evidence="9">Trimeric intracellular cation channel family protein</fullName>
    </submittedName>
</protein>
<feature type="transmembrane region" description="Helical" evidence="7">
    <location>
        <begin position="6"/>
        <end position="26"/>
    </location>
</feature>
<sequence>MLQNLFFLAEVVGLMAFAASGAMLAAEKNLDIFGIWVLGMVTAFGGGVIRDLLLGITPPAMFSNYIFFLLATLTCCVVFLSYRFSGQVQSKGFDYRTVVNCFDAVGLGVFSVSGVSVAIDAGYAENPLLSVTVGVVTGIGGGMIRDILNSEIPSVLRKHIYALAAIIGALLYYLMAVELKLPLLALPCGIAATFSIRMAATWYHWHLPRPLDRN</sequence>
<gene>
    <name evidence="9" type="ORF">IAB00_04725</name>
</gene>
<evidence type="ECO:0000256" key="2">
    <source>
        <dbReference type="ARBA" id="ARBA00008193"/>
    </source>
</evidence>
<dbReference type="PANTHER" id="PTHR30506:SF3">
    <property type="entry name" value="UPF0126 INNER MEMBRANE PROTEIN YADS-RELATED"/>
    <property type="match status" value="1"/>
</dbReference>
<evidence type="ECO:0000256" key="4">
    <source>
        <dbReference type="ARBA" id="ARBA00022692"/>
    </source>
</evidence>
<evidence type="ECO:0000256" key="7">
    <source>
        <dbReference type="SAM" id="Phobius"/>
    </source>
</evidence>
<dbReference type="PANTHER" id="PTHR30506">
    <property type="entry name" value="INNER MEMBRANE PROTEIN"/>
    <property type="match status" value="1"/>
</dbReference>
<reference evidence="9" key="1">
    <citation type="submission" date="2020-10" db="EMBL/GenBank/DDBJ databases">
        <authorList>
            <person name="Gilroy R."/>
        </authorList>
    </citation>
    <scope>NUCLEOTIDE SEQUENCE</scope>
    <source>
        <strain evidence="9">2830</strain>
    </source>
</reference>
<feature type="transmembrane region" description="Helical" evidence="7">
    <location>
        <begin position="131"/>
        <end position="148"/>
    </location>
</feature>
<keyword evidence="4 7" id="KW-0812">Transmembrane</keyword>
<organism evidence="9 10">
    <name type="scientific">Candidatus Avidehalobacter gallistercoris</name>
    <dbReference type="NCBI Taxonomy" id="2840694"/>
    <lineage>
        <taxon>Bacteria</taxon>
        <taxon>Bacillati</taxon>
        <taxon>Bacillota</taxon>
        <taxon>Clostridia</taxon>
        <taxon>Eubacteriales</taxon>
        <taxon>Peptococcaceae</taxon>
        <taxon>Peptococcaceae incertae sedis</taxon>
        <taxon>Candidatus Avidehalobacter</taxon>
    </lineage>
</organism>
<evidence type="ECO:0000256" key="3">
    <source>
        <dbReference type="ARBA" id="ARBA00022475"/>
    </source>
</evidence>
<evidence type="ECO:0000256" key="1">
    <source>
        <dbReference type="ARBA" id="ARBA00004651"/>
    </source>
</evidence>
<comment type="caution">
    <text evidence="9">The sequence shown here is derived from an EMBL/GenBank/DDBJ whole genome shotgun (WGS) entry which is preliminary data.</text>
</comment>
<accession>A0A9D1HKR3</accession>
<feature type="transmembrane region" description="Helical" evidence="7">
    <location>
        <begin position="65"/>
        <end position="85"/>
    </location>
</feature>
<feature type="transmembrane region" description="Helical" evidence="7">
    <location>
        <begin position="160"/>
        <end position="177"/>
    </location>
</feature>
<dbReference type="GO" id="GO:0005267">
    <property type="term" value="F:potassium channel activity"/>
    <property type="evidence" value="ECO:0007669"/>
    <property type="project" value="UniProtKB-KW"/>
</dbReference>
<evidence type="ECO:0000259" key="8">
    <source>
        <dbReference type="Pfam" id="PF03458"/>
    </source>
</evidence>
<proteinExistence type="inferred from homology"/>
<comment type="similarity">
    <text evidence="2">Belongs to the UPF0126 family.</text>
</comment>
<dbReference type="EMBL" id="DVMH01000022">
    <property type="protein sequence ID" value="HIU10535.1"/>
    <property type="molecule type" value="Genomic_DNA"/>
</dbReference>
<reference evidence="9" key="2">
    <citation type="journal article" date="2021" name="PeerJ">
        <title>Extensive microbial diversity within the chicken gut microbiome revealed by metagenomics and culture.</title>
        <authorList>
            <person name="Gilroy R."/>
            <person name="Ravi A."/>
            <person name="Getino M."/>
            <person name="Pursley I."/>
            <person name="Horton D.L."/>
            <person name="Alikhan N.F."/>
            <person name="Baker D."/>
            <person name="Gharbi K."/>
            <person name="Hall N."/>
            <person name="Watson M."/>
            <person name="Adriaenssens E.M."/>
            <person name="Foster-Nyarko E."/>
            <person name="Jarju S."/>
            <person name="Secka A."/>
            <person name="Antonio M."/>
            <person name="Oren A."/>
            <person name="Chaudhuri R.R."/>
            <person name="La Ragione R."/>
            <person name="Hildebrand F."/>
            <person name="Pallen M.J."/>
        </authorList>
    </citation>
    <scope>NUCLEOTIDE SEQUENCE</scope>
    <source>
        <strain evidence="9">2830</strain>
    </source>
</reference>
<comment type="subcellular location">
    <subcellularLocation>
        <location evidence="1">Cell membrane</location>
        <topology evidence="1">Multi-pass membrane protein</topology>
    </subcellularLocation>
</comment>
<dbReference type="GO" id="GO:0005886">
    <property type="term" value="C:plasma membrane"/>
    <property type="evidence" value="ECO:0007669"/>
    <property type="project" value="UniProtKB-SubCell"/>
</dbReference>
<evidence type="ECO:0000313" key="10">
    <source>
        <dbReference type="Proteomes" id="UP000824124"/>
    </source>
</evidence>
<evidence type="ECO:0000256" key="5">
    <source>
        <dbReference type="ARBA" id="ARBA00022989"/>
    </source>
</evidence>
<name>A0A9D1HKR3_9FIRM</name>
<dbReference type="Proteomes" id="UP000824124">
    <property type="component" value="Unassembled WGS sequence"/>
</dbReference>
<feature type="domain" description="Glycine transporter" evidence="8">
    <location>
        <begin position="101"/>
        <end position="175"/>
    </location>
</feature>
<feature type="transmembrane region" description="Helical" evidence="7">
    <location>
        <begin position="33"/>
        <end position="53"/>
    </location>
</feature>
<keyword evidence="5 7" id="KW-1133">Transmembrane helix</keyword>
<dbReference type="Pfam" id="PF03458">
    <property type="entry name" value="Gly_transporter"/>
    <property type="match status" value="2"/>
</dbReference>
<dbReference type="GO" id="GO:0042802">
    <property type="term" value="F:identical protein binding"/>
    <property type="evidence" value="ECO:0007669"/>
    <property type="project" value="InterPro"/>
</dbReference>
<keyword evidence="3" id="KW-1003">Cell membrane</keyword>
<evidence type="ECO:0000313" key="9">
    <source>
        <dbReference type="EMBL" id="HIU10535.1"/>
    </source>
</evidence>
<dbReference type="AlphaFoldDB" id="A0A9D1HKR3"/>
<evidence type="ECO:0000256" key="6">
    <source>
        <dbReference type="ARBA" id="ARBA00023136"/>
    </source>
</evidence>
<feature type="domain" description="Glycine transporter" evidence="8">
    <location>
        <begin position="8"/>
        <end position="81"/>
    </location>
</feature>
<dbReference type="InterPro" id="IPR005115">
    <property type="entry name" value="Gly_transporter"/>
</dbReference>
<keyword evidence="6 7" id="KW-0472">Membrane</keyword>
<feature type="transmembrane region" description="Helical" evidence="7">
    <location>
        <begin position="183"/>
        <end position="205"/>
    </location>
</feature>